<reference evidence="4" key="2">
    <citation type="submission" date="2021-04" db="EMBL/GenBank/DDBJ databases">
        <authorList>
            <person name="Gilroy R."/>
        </authorList>
    </citation>
    <scope>NUCLEOTIDE SEQUENCE</scope>
    <source>
        <strain evidence="4">CHK178-16964</strain>
    </source>
</reference>
<dbReference type="Pfam" id="PF00480">
    <property type="entry name" value="ROK"/>
    <property type="match status" value="1"/>
</dbReference>
<dbReference type="InterPro" id="IPR000600">
    <property type="entry name" value="ROK"/>
</dbReference>
<name>A0A9D2HKF2_9FIRM</name>
<dbReference type="AlphaFoldDB" id="A0A9D2HKF2"/>
<reference evidence="4" key="1">
    <citation type="journal article" date="2021" name="PeerJ">
        <title>Extensive microbial diversity within the chicken gut microbiome revealed by metagenomics and culture.</title>
        <authorList>
            <person name="Gilroy R."/>
            <person name="Ravi A."/>
            <person name="Getino M."/>
            <person name="Pursley I."/>
            <person name="Horton D.L."/>
            <person name="Alikhan N.F."/>
            <person name="Baker D."/>
            <person name="Gharbi K."/>
            <person name="Hall N."/>
            <person name="Watson M."/>
            <person name="Adriaenssens E.M."/>
            <person name="Foster-Nyarko E."/>
            <person name="Jarju S."/>
            <person name="Secka A."/>
            <person name="Antonio M."/>
            <person name="Oren A."/>
            <person name="Chaudhuri R.R."/>
            <person name="La Ragione R."/>
            <person name="Hildebrand F."/>
            <person name="Pallen M.J."/>
        </authorList>
    </citation>
    <scope>NUCLEOTIDE SEQUENCE</scope>
    <source>
        <strain evidence="4">CHK178-16964</strain>
    </source>
</reference>
<dbReference type="InterPro" id="IPR043129">
    <property type="entry name" value="ATPase_NBD"/>
</dbReference>
<evidence type="ECO:0000256" key="1">
    <source>
        <dbReference type="ARBA" id="ARBA00002486"/>
    </source>
</evidence>
<dbReference type="EMBL" id="DWZA01000096">
    <property type="protein sequence ID" value="HJA72074.1"/>
    <property type="molecule type" value="Genomic_DNA"/>
</dbReference>
<dbReference type="Gene3D" id="1.10.10.10">
    <property type="entry name" value="Winged helix-like DNA-binding domain superfamily/Winged helix DNA-binding domain"/>
    <property type="match status" value="1"/>
</dbReference>
<gene>
    <name evidence="4" type="ORF">IAA07_10970</name>
</gene>
<dbReference type="InterPro" id="IPR036390">
    <property type="entry name" value="WH_DNA-bd_sf"/>
</dbReference>
<organism evidence="4 5">
    <name type="scientific">Candidatus Lachnoclostridium stercoravium</name>
    <dbReference type="NCBI Taxonomy" id="2838633"/>
    <lineage>
        <taxon>Bacteria</taxon>
        <taxon>Bacillati</taxon>
        <taxon>Bacillota</taxon>
        <taxon>Clostridia</taxon>
        <taxon>Lachnospirales</taxon>
        <taxon>Lachnospiraceae</taxon>
    </lineage>
</organism>
<dbReference type="InterPro" id="IPR036388">
    <property type="entry name" value="WH-like_DNA-bd_sf"/>
</dbReference>
<dbReference type="PANTHER" id="PTHR18964">
    <property type="entry name" value="ROK (REPRESSOR, ORF, KINASE) FAMILY"/>
    <property type="match status" value="1"/>
</dbReference>
<dbReference type="Proteomes" id="UP000823900">
    <property type="component" value="Unassembled WGS sequence"/>
</dbReference>
<accession>A0A9D2HKF2</accession>
<evidence type="ECO:0000256" key="3">
    <source>
        <dbReference type="ARBA" id="ARBA00022629"/>
    </source>
</evidence>
<comment type="similarity">
    <text evidence="2">Belongs to the ROK (NagC/XylR) family.</text>
</comment>
<proteinExistence type="inferred from homology"/>
<comment type="function">
    <text evidence="1">Transcriptional repressor of xylose-utilizing enzymes.</text>
</comment>
<keyword evidence="3" id="KW-0859">Xylose metabolism</keyword>
<keyword evidence="3" id="KW-0119">Carbohydrate metabolism</keyword>
<evidence type="ECO:0000313" key="4">
    <source>
        <dbReference type="EMBL" id="HJA72074.1"/>
    </source>
</evidence>
<evidence type="ECO:0000256" key="2">
    <source>
        <dbReference type="ARBA" id="ARBA00006479"/>
    </source>
</evidence>
<dbReference type="Gene3D" id="3.30.420.40">
    <property type="match status" value="2"/>
</dbReference>
<evidence type="ECO:0000313" key="5">
    <source>
        <dbReference type="Proteomes" id="UP000823900"/>
    </source>
</evidence>
<protein>
    <submittedName>
        <fullName evidence="4">ROK family transcriptional regulator</fullName>
    </submittedName>
</protein>
<sequence length="459" mass="50684">MQQRNVLKQFLNLGELLPAILLLAVFTENEKNGKIRIFDKRQLQGGKMETTKGRNSDYVQQANRSLVLQILARNDVCTRSRIADETGLKHATITNIITEMIQLGIVREVGIVEGKRGRRSIGIELAAEKIEVVAVKLGHVSYSIGLFDLKGKMLEVHEAKFHLEEKDPRGALNKIKQEIWALLKKEKDKVYAVGIAVPGPFLKKSGTIALMTQFPGWDKINLNKEFLEEFPVPVFIEHGANAGALAEWRYGKYRRTQGVLVNFLAGEGIGAGIVSDGHVFGGSRGIAGEIGHISLNINGERCDCGNRGCMELYCSALSFVRHTVEALPAYPDSCLNGIENITYLEIFKGAEKGDKLCVDMVKETGFYMGCGIAAVVNIYDPDVIIISDAMSKGGDLLLNEIKKTVKDRVLDILYEKITIDYTDFSVNQILYGAAVVAIEQLLDDVSILQQLQDGGRQVL</sequence>
<dbReference type="PANTHER" id="PTHR18964:SF149">
    <property type="entry name" value="BIFUNCTIONAL UDP-N-ACETYLGLUCOSAMINE 2-EPIMERASE_N-ACETYLMANNOSAMINE KINASE"/>
    <property type="match status" value="1"/>
</dbReference>
<comment type="caution">
    <text evidence="4">The sequence shown here is derived from an EMBL/GenBank/DDBJ whole genome shotgun (WGS) entry which is preliminary data.</text>
</comment>
<dbReference type="GO" id="GO:0042732">
    <property type="term" value="P:D-xylose metabolic process"/>
    <property type="evidence" value="ECO:0007669"/>
    <property type="project" value="UniProtKB-KW"/>
</dbReference>
<dbReference type="SUPFAM" id="SSF46785">
    <property type="entry name" value="Winged helix' DNA-binding domain"/>
    <property type="match status" value="1"/>
</dbReference>
<dbReference type="SUPFAM" id="SSF53067">
    <property type="entry name" value="Actin-like ATPase domain"/>
    <property type="match status" value="1"/>
</dbReference>